<protein>
    <submittedName>
        <fullName evidence="1">Uncharacterized protein</fullName>
    </submittedName>
</protein>
<keyword evidence="2" id="KW-1185">Reference proteome</keyword>
<proteinExistence type="predicted"/>
<evidence type="ECO:0000313" key="2">
    <source>
        <dbReference type="Proteomes" id="UP001215280"/>
    </source>
</evidence>
<name>A0AAD7HSU1_9AGAR</name>
<gene>
    <name evidence="1" type="ORF">DFH07DRAFT_230473</name>
</gene>
<sequence length="327" mass="36679">MQLQHLRQLRLMWCGIYAFERTGAPPDAMPFTVTSLVLHEVRSLDRAGQDLDTEAFRARNLALMPLALLSGLQSLCVSSEKFSSRVMQQAHCLLPDTRNLVDLKVTGPPSVDDPGREPLPVLVVPLLTSFSGPHYIAASLMRSATQIAEVILTDEISAQQALQVIENLHPAAVRNIELTLEHWSAEVLHEIAHRFTRCKRIKLVHRYWGPSDDFLFHFGVHHLPRTQIDTFIIHARPEAAVRKPPTPGGGFRHFLAQIRKWKADGAAGLRHVPPPASEEDLRGYFAVWARYNPLLEVVSIGNRLWTRDVRGMVWTAGEEAEVEAEAA</sequence>
<dbReference type="AlphaFoldDB" id="A0AAD7HSU1"/>
<accession>A0AAD7HSU1</accession>
<comment type="caution">
    <text evidence="1">The sequence shown here is derived from an EMBL/GenBank/DDBJ whole genome shotgun (WGS) entry which is preliminary data.</text>
</comment>
<organism evidence="1 2">
    <name type="scientific">Mycena maculata</name>
    <dbReference type="NCBI Taxonomy" id="230809"/>
    <lineage>
        <taxon>Eukaryota</taxon>
        <taxon>Fungi</taxon>
        <taxon>Dikarya</taxon>
        <taxon>Basidiomycota</taxon>
        <taxon>Agaricomycotina</taxon>
        <taxon>Agaricomycetes</taxon>
        <taxon>Agaricomycetidae</taxon>
        <taxon>Agaricales</taxon>
        <taxon>Marasmiineae</taxon>
        <taxon>Mycenaceae</taxon>
        <taxon>Mycena</taxon>
    </lineage>
</organism>
<dbReference type="Proteomes" id="UP001215280">
    <property type="component" value="Unassembled WGS sequence"/>
</dbReference>
<dbReference type="EMBL" id="JARJLG010000211">
    <property type="protein sequence ID" value="KAJ7727515.1"/>
    <property type="molecule type" value="Genomic_DNA"/>
</dbReference>
<evidence type="ECO:0000313" key="1">
    <source>
        <dbReference type="EMBL" id="KAJ7727515.1"/>
    </source>
</evidence>
<reference evidence="1" key="1">
    <citation type="submission" date="2023-03" db="EMBL/GenBank/DDBJ databases">
        <title>Massive genome expansion in bonnet fungi (Mycena s.s.) driven by repeated elements and novel gene families across ecological guilds.</title>
        <authorList>
            <consortium name="Lawrence Berkeley National Laboratory"/>
            <person name="Harder C.B."/>
            <person name="Miyauchi S."/>
            <person name="Viragh M."/>
            <person name="Kuo A."/>
            <person name="Thoen E."/>
            <person name="Andreopoulos B."/>
            <person name="Lu D."/>
            <person name="Skrede I."/>
            <person name="Drula E."/>
            <person name="Henrissat B."/>
            <person name="Morin E."/>
            <person name="Kohler A."/>
            <person name="Barry K."/>
            <person name="LaButti K."/>
            <person name="Morin E."/>
            <person name="Salamov A."/>
            <person name="Lipzen A."/>
            <person name="Mereny Z."/>
            <person name="Hegedus B."/>
            <person name="Baldrian P."/>
            <person name="Stursova M."/>
            <person name="Weitz H."/>
            <person name="Taylor A."/>
            <person name="Grigoriev I.V."/>
            <person name="Nagy L.G."/>
            <person name="Martin F."/>
            <person name="Kauserud H."/>
        </authorList>
    </citation>
    <scope>NUCLEOTIDE SEQUENCE</scope>
    <source>
        <strain evidence="1">CBHHK188m</strain>
    </source>
</reference>